<feature type="transmembrane region" description="Helical" evidence="6">
    <location>
        <begin position="233"/>
        <end position="253"/>
    </location>
</feature>
<feature type="transmembrane region" description="Helical" evidence="6">
    <location>
        <begin position="422"/>
        <end position="439"/>
    </location>
</feature>
<gene>
    <name evidence="9" type="ORF">NX720_09540</name>
</gene>
<evidence type="ECO:0000313" key="9">
    <source>
        <dbReference type="EMBL" id="UYM18127.1"/>
    </source>
</evidence>
<dbReference type="RefSeq" id="WP_262600887.1">
    <property type="nucleotide sequence ID" value="NZ_CP103300.1"/>
</dbReference>
<evidence type="ECO:0000256" key="6">
    <source>
        <dbReference type="SAM" id="Phobius"/>
    </source>
</evidence>
<feature type="transmembrane region" description="Helical" evidence="6">
    <location>
        <begin position="259"/>
        <end position="278"/>
    </location>
</feature>
<keyword evidence="4 6" id="KW-1133">Transmembrane helix</keyword>
<feature type="transmembrane region" description="Helical" evidence="6">
    <location>
        <begin position="190"/>
        <end position="212"/>
    </location>
</feature>
<evidence type="ECO:0000256" key="3">
    <source>
        <dbReference type="ARBA" id="ARBA00022692"/>
    </source>
</evidence>
<feature type="transmembrane region" description="Helical" evidence="6">
    <location>
        <begin position="147"/>
        <end position="170"/>
    </location>
</feature>
<evidence type="ECO:0000256" key="4">
    <source>
        <dbReference type="ARBA" id="ARBA00022989"/>
    </source>
</evidence>
<keyword evidence="5 6" id="KW-0472">Membrane</keyword>
<dbReference type="InterPro" id="IPR018461">
    <property type="entry name" value="Na/H_Antiport_NhaC-like_C"/>
</dbReference>
<dbReference type="Pfam" id="PF13726">
    <property type="entry name" value="Na_H_antiport_2"/>
    <property type="match status" value="1"/>
</dbReference>
<organism evidence="9 10">
    <name type="scientific">Endozoicomonas euniceicola</name>
    <dbReference type="NCBI Taxonomy" id="1234143"/>
    <lineage>
        <taxon>Bacteria</taxon>
        <taxon>Pseudomonadati</taxon>
        <taxon>Pseudomonadota</taxon>
        <taxon>Gammaproteobacteria</taxon>
        <taxon>Oceanospirillales</taxon>
        <taxon>Endozoicomonadaceae</taxon>
        <taxon>Endozoicomonas</taxon>
    </lineage>
</organism>
<accession>A0ABY6GZ89</accession>
<keyword evidence="10" id="KW-1185">Reference proteome</keyword>
<evidence type="ECO:0000259" key="8">
    <source>
        <dbReference type="Pfam" id="PF13726"/>
    </source>
</evidence>
<sequence length="440" mass="45768">MNAVVLAVTVMLALSLMRVNVVLALFLGAITGGLSGGLDIHETIAAFSKGLGGGAGIALSYAMLGAFAMAISRSGVPEWMAGKIIKKVKGGTRGNGRSSLKYGVFVMIILMAFASQNLVPVHIAFIPVLIPPLLSAFSAMNIDRRQIACLLTFGLTATYMLVPIGFGNIYLIQILGGNLQRNGLDIDLSLMPSAMMIPVSGMFLGLLFALFVTYRKPRTYHVEQGQLAQDEDVTLNTPSVVSAVLAVAAALGIQLGTGSMALGAATGFIIMVLGRVVCWREADDVFAQGVRMMAACGFIMISAAGFAEVLRTTGDIPVLVNMVQDLVGGSQPMAALMMLLVGLLITMGIGSSFSTVPIIATLYVPLAMTLGFSPLATAALVGTAGGLGDAGSPASDSTIGPTAGLNTDGQHDHIRDSVIPTFLHYNLPMIIFGWIAAMVL</sequence>
<evidence type="ECO:0000259" key="7">
    <source>
        <dbReference type="Pfam" id="PF03553"/>
    </source>
</evidence>
<proteinExistence type="predicted"/>
<keyword evidence="2" id="KW-1003">Cell membrane</keyword>
<feature type="transmembrane region" description="Helical" evidence="6">
    <location>
        <begin position="362"/>
        <end position="387"/>
    </location>
</feature>
<dbReference type="InterPro" id="IPR032813">
    <property type="entry name" value="Na_H_antiport_N"/>
</dbReference>
<dbReference type="EMBL" id="CP103300">
    <property type="protein sequence ID" value="UYM18127.1"/>
    <property type="molecule type" value="Genomic_DNA"/>
</dbReference>
<evidence type="ECO:0000256" key="1">
    <source>
        <dbReference type="ARBA" id="ARBA00004651"/>
    </source>
</evidence>
<comment type="subcellular location">
    <subcellularLocation>
        <location evidence="1">Cell membrane</location>
        <topology evidence="1">Multi-pass membrane protein</topology>
    </subcellularLocation>
</comment>
<evidence type="ECO:0000256" key="5">
    <source>
        <dbReference type="ARBA" id="ARBA00023136"/>
    </source>
</evidence>
<protein>
    <submittedName>
        <fullName evidence="9">TRAP transporter large permease subunit</fullName>
    </submittedName>
</protein>
<dbReference type="Pfam" id="PF03553">
    <property type="entry name" value="Na_H_antiporter"/>
    <property type="match status" value="1"/>
</dbReference>
<feature type="transmembrane region" description="Helical" evidence="6">
    <location>
        <begin position="99"/>
        <end position="115"/>
    </location>
</feature>
<name>A0ABY6GZ89_9GAMM</name>
<keyword evidence="3 6" id="KW-0812">Transmembrane</keyword>
<dbReference type="InterPro" id="IPR052576">
    <property type="entry name" value="AA_Transporter-Related"/>
</dbReference>
<reference evidence="9" key="1">
    <citation type="submission" date="2022-10" db="EMBL/GenBank/DDBJ databases">
        <title>Completed Genome Sequence of two octocoral isolated bacterium, Endozoicomonas euniceicola EF212T and Endozoicomonas gorgoniicola PS125T.</title>
        <authorList>
            <person name="Chiou Y.-J."/>
            <person name="Chen Y.-H."/>
        </authorList>
    </citation>
    <scope>NUCLEOTIDE SEQUENCE</scope>
    <source>
        <strain evidence="9">EF212</strain>
    </source>
</reference>
<feature type="transmembrane region" description="Helical" evidence="6">
    <location>
        <begin position="330"/>
        <end position="350"/>
    </location>
</feature>
<feature type="transmembrane region" description="Helical" evidence="6">
    <location>
        <begin position="51"/>
        <end position="71"/>
    </location>
</feature>
<evidence type="ECO:0000313" key="10">
    <source>
        <dbReference type="Proteomes" id="UP001163255"/>
    </source>
</evidence>
<evidence type="ECO:0000256" key="2">
    <source>
        <dbReference type="ARBA" id="ARBA00022475"/>
    </source>
</evidence>
<dbReference type="Proteomes" id="UP001163255">
    <property type="component" value="Chromosome"/>
</dbReference>
<feature type="transmembrane region" description="Helical" evidence="6">
    <location>
        <begin position="121"/>
        <end position="140"/>
    </location>
</feature>
<feature type="domain" description="Na+/H+ antiporter NhaC-like C-terminal" evidence="7">
    <location>
        <begin position="151"/>
        <end position="434"/>
    </location>
</feature>
<feature type="domain" description="Putative Na+/H+ antiporter N-terminal" evidence="8">
    <location>
        <begin position="2"/>
        <end position="87"/>
    </location>
</feature>
<dbReference type="PANTHER" id="PTHR37821:SF1">
    <property type="entry name" value="AMINO ACID TRANSPORTER YUIF-RELATED"/>
    <property type="match status" value="1"/>
</dbReference>
<feature type="transmembrane region" description="Helical" evidence="6">
    <location>
        <begin position="290"/>
        <end position="310"/>
    </location>
</feature>
<dbReference type="PANTHER" id="PTHR37821">
    <property type="entry name" value="AMINO ACID TRANSPORTER YUIF-RELATED"/>
    <property type="match status" value="1"/>
</dbReference>